<comment type="caution">
    <text evidence="1">The sequence shown here is derived from an EMBL/GenBank/DDBJ whole genome shotgun (WGS) entry which is preliminary data.</text>
</comment>
<dbReference type="Proteomes" id="UP000027997">
    <property type="component" value="Unassembled WGS sequence"/>
</dbReference>
<dbReference type="AlphaFoldDB" id="A0A081KBP2"/>
<reference evidence="1 2" key="1">
    <citation type="submission" date="2014-06" db="EMBL/GenBank/DDBJ databases">
        <title>Whole Genome Sequences of Three Symbiotic Endozoicomonas Bacteria.</title>
        <authorList>
            <person name="Neave M.J."/>
            <person name="Apprill A."/>
            <person name="Voolstra C.R."/>
        </authorList>
    </citation>
    <scope>NUCLEOTIDE SEQUENCE [LARGE SCALE GENOMIC DNA]</scope>
    <source>
        <strain evidence="1 2">DSM 22380</strain>
    </source>
</reference>
<proteinExistence type="predicted"/>
<keyword evidence="2" id="KW-1185">Reference proteome</keyword>
<dbReference type="EMBL" id="JOJP01000001">
    <property type="protein sequence ID" value="KEI71568.1"/>
    <property type="molecule type" value="Genomic_DNA"/>
</dbReference>
<organism evidence="1 2">
    <name type="scientific">Endozoicomonas elysicola</name>
    <dbReference type="NCBI Taxonomy" id="305900"/>
    <lineage>
        <taxon>Bacteria</taxon>
        <taxon>Pseudomonadati</taxon>
        <taxon>Pseudomonadota</taxon>
        <taxon>Gammaproteobacteria</taxon>
        <taxon>Oceanospirillales</taxon>
        <taxon>Endozoicomonadaceae</taxon>
        <taxon>Endozoicomonas</taxon>
    </lineage>
</organism>
<dbReference type="RefSeq" id="WP_020583248.1">
    <property type="nucleotide sequence ID" value="NZ_JOJP01000001.1"/>
</dbReference>
<evidence type="ECO:0000313" key="1">
    <source>
        <dbReference type="EMBL" id="KEI71568.1"/>
    </source>
</evidence>
<accession>A0A081KBP2</accession>
<protein>
    <submittedName>
        <fullName evidence="1">Uncharacterized protein</fullName>
    </submittedName>
</protein>
<name>A0A081KBP2_9GAMM</name>
<gene>
    <name evidence="1" type="ORF">GV64_13205</name>
</gene>
<evidence type="ECO:0000313" key="2">
    <source>
        <dbReference type="Proteomes" id="UP000027997"/>
    </source>
</evidence>
<sequence>MNTGNLRSMVLQNQVDLAYGQVMTKEGQYILLGSNNKVRIVNPELLLANNLDCSNEIKRAYDFAVSIRRNEVRPMLDGDSSAALQQPDQEEVRKLLLKRVSGPGELDAFMAKCRLIDAPFLVGASSSSNRPSTASPAISDKAMRDARKWAEHERKEERFEGEARVAFLAHMHRPKGRTLGDVSDISKPLGIVIPQSFSTDVKHIKVYNDAGQPDSERTGEVRYILSDLIKHGFLRVVAGAELKYTEQTDPILLEEFADSHQGEVVAYRRQEAGKVVEEYVKADDLVKALTIPTEVVSYGRKRYLFRSIVSRGIVFCAETFKGKAMPGVSAVPYQGDFLATIAPGV</sequence>